<feature type="domain" description="Multidrug resistance protein MdtA-like C-terminal permuted SH3" evidence="7">
    <location>
        <begin position="309"/>
        <end position="364"/>
    </location>
</feature>
<feature type="domain" description="Multidrug resistance protein MdtA-like barrel-sandwich hybrid" evidence="6">
    <location>
        <begin position="58"/>
        <end position="220"/>
    </location>
</feature>
<dbReference type="InterPro" id="IPR058627">
    <property type="entry name" value="MdtA-like_C"/>
</dbReference>
<feature type="region of interest" description="Disordered" evidence="4">
    <location>
        <begin position="379"/>
        <end position="424"/>
    </location>
</feature>
<dbReference type="InterPro" id="IPR058625">
    <property type="entry name" value="MdtA-like_BSH"/>
</dbReference>
<evidence type="ECO:0000256" key="4">
    <source>
        <dbReference type="SAM" id="MobiDB-lite"/>
    </source>
</evidence>
<keyword evidence="3" id="KW-0813">Transport</keyword>
<dbReference type="RefSeq" id="WP_255327884.1">
    <property type="nucleotide sequence ID" value="NZ_JAKZEU010000001.1"/>
</dbReference>
<dbReference type="InterPro" id="IPR006143">
    <property type="entry name" value="RND_pump_MFP"/>
</dbReference>
<evidence type="ECO:0000256" key="1">
    <source>
        <dbReference type="ARBA" id="ARBA00004196"/>
    </source>
</evidence>
<feature type="signal peptide" evidence="5">
    <location>
        <begin position="1"/>
        <end position="19"/>
    </location>
</feature>
<evidence type="ECO:0000313" key="9">
    <source>
        <dbReference type="Proteomes" id="UP001203945"/>
    </source>
</evidence>
<keyword evidence="8" id="KW-0614">Plasmid</keyword>
<dbReference type="Pfam" id="PF25917">
    <property type="entry name" value="BSH_RND"/>
    <property type="match status" value="1"/>
</dbReference>
<dbReference type="NCBIfam" id="TIGR01730">
    <property type="entry name" value="RND_mfp"/>
    <property type="match status" value="1"/>
</dbReference>
<keyword evidence="9" id="KW-1185">Reference proteome</keyword>
<dbReference type="Gene3D" id="2.40.50.100">
    <property type="match status" value="1"/>
</dbReference>
<evidence type="ECO:0000256" key="3">
    <source>
        <dbReference type="ARBA" id="ARBA00022448"/>
    </source>
</evidence>
<geneLocation type="plasmid" evidence="8">
    <name>unnamed1</name>
</geneLocation>
<name>A0ABT1MKU2_9RHOB</name>
<dbReference type="Gene3D" id="2.40.30.170">
    <property type="match status" value="1"/>
</dbReference>
<organism evidence="8 9">
    <name type="scientific">Paracoccus albicereus</name>
    <dbReference type="NCBI Taxonomy" id="2922394"/>
    <lineage>
        <taxon>Bacteria</taxon>
        <taxon>Pseudomonadati</taxon>
        <taxon>Pseudomonadota</taxon>
        <taxon>Alphaproteobacteria</taxon>
        <taxon>Rhodobacterales</taxon>
        <taxon>Paracoccaceae</taxon>
        <taxon>Paracoccus</taxon>
    </lineage>
</organism>
<evidence type="ECO:0000256" key="2">
    <source>
        <dbReference type="ARBA" id="ARBA00009477"/>
    </source>
</evidence>
<evidence type="ECO:0000259" key="6">
    <source>
        <dbReference type="Pfam" id="PF25917"/>
    </source>
</evidence>
<reference evidence="8 9" key="1">
    <citation type="submission" date="2022-03" db="EMBL/GenBank/DDBJ databases">
        <authorList>
            <person name="He Y."/>
        </authorList>
    </citation>
    <scope>NUCLEOTIDE SEQUENCE [LARGE SCALE GENOMIC DNA]</scope>
    <source>
        <strain evidence="8 9">TK19116</strain>
        <plasmid evidence="8">unnamed1</plasmid>
    </source>
</reference>
<dbReference type="Gene3D" id="1.10.287.470">
    <property type="entry name" value="Helix hairpin bin"/>
    <property type="match status" value="1"/>
</dbReference>
<proteinExistence type="inferred from homology"/>
<feature type="compositionally biased region" description="Low complexity" evidence="4">
    <location>
        <begin position="409"/>
        <end position="424"/>
    </location>
</feature>
<dbReference type="EMBL" id="JAKZEU010000001">
    <property type="protein sequence ID" value="MCQ0968920.1"/>
    <property type="molecule type" value="Genomic_DNA"/>
</dbReference>
<dbReference type="PANTHER" id="PTHR30469:SF15">
    <property type="entry name" value="HLYD FAMILY OF SECRETION PROTEINS"/>
    <property type="match status" value="1"/>
</dbReference>
<comment type="similarity">
    <text evidence="2">Belongs to the membrane fusion protein (MFP) (TC 8.A.1) family.</text>
</comment>
<keyword evidence="5" id="KW-0732">Signal</keyword>
<sequence length="424" mass="43156">MRSLLAALALTLLAQPSLAQDDVAASPAAAPSVTVASAQIAEVRAEVPVSGTLVARQEVQVFPQVSGFEITELLVEAGDQVTAGQLLARVSDSTLAAQLKQAEAEYQRAQAGVGQARSQIASAEAARTQAVTALDRAQRLRDSGNASQAALDQAVAAEANAQAQAASASDGLAVAEAALAQADAARSIAALNLEHTRIKAPVAGLIVDRNARLGAIAAPGAEPLFTIVAGGDIEVSAEVIETALQSLEPGLPARVQVAGVGAIEGKVRLVPASVDPVTRLGLVRISLTSDPRLRTGLFASGWITTAVRDAVTIPSAAILADAEGETVRVVGDAGMVEVRPVRAGLLWDGRREIAEGLAEGETVIARSGAFFRTGDQITPIRPAEPAQPTDAPSPTASTTPQPDRTPIGAADAAEAPATTASRQP</sequence>
<gene>
    <name evidence="8" type="ORF">MLD63_00520</name>
</gene>
<dbReference type="Gene3D" id="2.40.420.20">
    <property type="match status" value="1"/>
</dbReference>
<evidence type="ECO:0000313" key="8">
    <source>
        <dbReference type="EMBL" id="MCQ0968920.1"/>
    </source>
</evidence>
<dbReference type="PANTHER" id="PTHR30469">
    <property type="entry name" value="MULTIDRUG RESISTANCE PROTEIN MDTA"/>
    <property type="match status" value="1"/>
</dbReference>
<dbReference type="Proteomes" id="UP001203945">
    <property type="component" value="Unassembled WGS sequence"/>
</dbReference>
<feature type="chain" id="PRO_5046702842" evidence="5">
    <location>
        <begin position="20"/>
        <end position="424"/>
    </location>
</feature>
<comment type="caution">
    <text evidence="8">The sequence shown here is derived from an EMBL/GenBank/DDBJ whole genome shotgun (WGS) entry which is preliminary data.</text>
</comment>
<evidence type="ECO:0000259" key="7">
    <source>
        <dbReference type="Pfam" id="PF25967"/>
    </source>
</evidence>
<feature type="compositionally biased region" description="Low complexity" evidence="4">
    <location>
        <begin position="386"/>
        <end position="402"/>
    </location>
</feature>
<evidence type="ECO:0000256" key="5">
    <source>
        <dbReference type="SAM" id="SignalP"/>
    </source>
</evidence>
<comment type="subcellular location">
    <subcellularLocation>
        <location evidence="1">Cell envelope</location>
    </subcellularLocation>
</comment>
<accession>A0ABT1MKU2</accession>
<dbReference type="Pfam" id="PF25967">
    <property type="entry name" value="RND-MFP_C"/>
    <property type="match status" value="1"/>
</dbReference>
<dbReference type="SUPFAM" id="SSF111369">
    <property type="entry name" value="HlyD-like secretion proteins"/>
    <property type="match status" value="1"/>
</dbReference>
<protein>
    <submittedName>
        <fullName evidence="8">Efflux RND transporter periplasmic adaptor subunit</fullName>
    </submittedName>
</protein>